<dbReference type="EC" id="3.2.1.4" evidence="1"/>
<dbReference type="InterPro" id="IPR000334">
    <property type="entry name" value="Glyco_hydro_45"/>
</dbReference>
<accession>A0A7C8M2T2</accession>
<evidence type="ECO:0000259" key="2">
    <source>
        <dbReference type="PROSITE" id="PS01140"/>
    </source>
</evidence>
<comment type="caution">
    <text evidence="3">The sequence shown here is derived from an EMBL/GenBank/DDBJ whole genome shotgun (WGS) entry which is preliminary data.</text>
</comment>
<evidence type="ECO:0000313" key="4">
    <source>
        <dbReference type="Proteomes" id="UP000481861"/>
    </source>
</evidence>
<dbReference type="Proteomes" id="UP000481861">
    <property type="component" value="Unassembled WGS sequence"/>
</dbReference>
<protein>
    <recommendedName>
        <fullName evidence="1">Cellulase</fullName>
        <ecNumber evidence="1">3.2.1.4</ecNumber>
    </recommendedName>
</protein>
<organism evidence="3 4">
    <name type="scientific">Massariosphaeria phaeospora</name>
    <dbReference type="NCBI Taxonomy" id="100035"/>
    <lineage>
        <taxon>Eukaryota</taxon>
        <taxon>Fungi</taxon>
        <taxon>Dikarya</taxon>
        <taxon>Ascomycota</taxon>
        <taxon>Pezizomycotina</taxon>
        <taxon>Dothideomycetes</taxon>
        <taxon>Pleosporomycetidae</taxon>
        <taxon>Pleosporales</taxon>
        <taxon>Pleosporales incertae sedis</taxon>
        <taxon>Massariosphaeria</taxon>
    </lineage>
</organism>
<reference evidence="3 4" key="1">
    <citation type="submission" date="2020-01" db="EMBL/GenBank/DDBJ databases">
        <authorList>
            <consortium name="DOE Joint Genome Institute"/>
            <person name="Haridas S."/>
            <person name="Albert R."/>
            <person name="Binder M."/>
            <person name="Bloem J."/>
            <person name="Labutti K."/>
            <person name="Salamov A."/>
            <person name="Andreopoulos B."/>
            <person name="Baker S.E."/>
            <person name="Barry K."/>
            <person name="Bills G."/>
            <person name="Bluhm B.H."/>
            <person name="Cannon C."/>
            <person name="Castanera R."/>
            <person name="Culley D.E."/>
            <person name="Daum C."/>
            <person name="Ezra D."/>
            <person name="Gonzalez J.B."/>
            <person name="Henrissat B."/>
            <person name="Kuo A."/>
            <person name="Liang C."/>
            <person name="Lipzen A."/>
            <person name="Lutzoni F."/>
            <person name="Magnuson J."/>
            <person name="Mondo S."/>
            <person name="Nolan M."/>
            <person name="Ohm R."/>
            <person name="Pangilinan J."/>
            <person name="Park H.-J.H."/>
            <person name="Ramirez L."/>
            <person name="Alfaro M."/>
            <person name="Sun H."/>
            <person name="Tritt A."/>
            <person name="Yoshinaga Y."/>
            <person name="Zwiers L.-H.L."/>
            <person name="Turgeon B.G."/>
            <person name="Goodwin S.B."/>
            <person name="Spatafora J.W."/>
            <person name="Crous P.W."/>
            <person name="Grigoriev I.V."/>
        </authorList>
    </citation>
    <scope>NUCLEOTIDE SEQUENCE [LARGE SCALE GENOMIC DNA]</scope>
    <source>
        <strain evidence="3 4">CBS 611.86</strain>
    </source>
</reference>
<dbReference type="GO" id="GO:0005739">
    <property type="term" value="C:mitochondrion"/>
    <property type="evidence" value="ECO:0007669"/>
    <property type="project" value="TreeGrafter"/>
</dbReference>
<feature type="active site" description="Nucleophile" evidence="1">
    <location>
        <position position="114"/>
    </location>
</feature>
<evidence type="ECO:0000313" key="3">
    <source>
        <dbReference type="EMBL" id="KAF2868380.1"/>
    </source>
</evidence>
<gene>
    <name evidence="3" type="ORF">BDV95DRAFT_621421</name>
</gene>
<dbReference type="PROSITE" id="PS01140">
    <property type="entry name" value="GLYCOSYL_HYDROL_F45"/>
    <property type="match status" value="1"/>
</dbReference>
<sequence>MELGSLPEYVRSCTKIPIPEVLDWSDDGTSIGTEYIIMEHARGVQLHDKWSSMTPHQHMLCVKITTFMMTEMAKLPFPVYGSLYFADAPIDPNLKVAFAEGFCIGPHCATRYWDCNAGQARFYEERLPNRGPWTDIQSYCSGLIDAGFSHIPKVDDPRPELSYRGSIQEHLRLLDISNRVIQELIRKEAAKKRLEKDVLTCRKTFEVVLRGYMRKLHDARAMDPTLLRPIQYCDASWRNSAAALRQELIDLSRHWTALGLLGHCPYQPTPEELAEHAKQYEDFETVQQLKLFLKRALGAESDGWVPANKWTAAKEENARLFAQWVESTKEAGGSENRARALWPFGEVGTLENA</sequence>
<dbReference type="PANTHER" id="PTHR36091:SF1">
    <property type="entry name" value="ALTERED INHERITANCE OF MITOCHONDRIA PROTEIN 9, MITOCHONDRIAL"/>
    <property type="match status" value="1"/>
</dbReference>
<dbReference type="GO" id="GO:0008810">
    <property type="term" value="F:cellulase activity"/>
    <property type="evidence" value="ECO:0007669"/>
    <property type="project" value="UniProtKB-EC"/>
</dbReference>
<dbReference type="PANTHER" id="PTHR36091">
    <property type="entry name" value="ALTERED INHERITANCE OF MITOCHONDRIA PROTEIN 9, MITOCHONDRIAL"/>
    <property type="match status" value="1"/>
</dbReference>
<name>A0A7C8M2T2_9PLEO</name>
<dbReference type="GO" id="GO:0005975">
    <property type="term" value="P:carbohydrate metabolic process"/>
    <property type="evidence" value="ECO:0007669"/>
    <property type="project" value="InterPro"/>
</dbReference>
<dbReference type="EMBL" id="JAADJZ010000019">
    <property type="protein sequence ID" value="KAF2868380.1"/>
    <property type="molecule type" value="Genomic_DNA"/>
</dbReference>
<dbReference type="InterPro" id="IPR051035">
    <property type="entry name" value="Mito_inheritance_9"/>
</dbReference>
<feature type="domain" description="Glycosyl hydrolases family 45 active site" evidence="2">
    <location>
        <begin position="109"/>
        <end position="120"/>
    </location>
</feature>
<dbReference type="OrthoDB" id="2831558at2759"/>
<dbReference type="AlphaFoldDB" id="A0A7C8M2T2"/>
<keyword evidence="4" id="KW-1185">Reference proteome</keyword>
<proteinExistence type="predicted"/>
<evidence type="ECO:0000256" key="1">
    <source>
        <dbReference type="PROSITE-ProRule" id="PRU10069"/>
    </source>
</evidence>
<comment type="catalytic activity">
    <reaction evidence="1">
        <text>Endohydrolysis of (1-&gt;4)-beta-D-glucosidic linkages in cellulose, lichenin and cereal beta-D-glucans.</text>
        <dbReference type="EC" id="3.2.1.4"/>
    </reaction>
</comment>